<reference evidence="3" key="1">
    <citation type="submission" date="2021-02" db="EMBL/GenBank/DDBJ databases">
        <authorList>
            <person name="Nowell W R."/>
        </authorList>
    </citation>
    <scope>NUCLEOTIDE SEQUENCE</scope>
</reference>
<dbReference type="Proteomes" id="UP000663891">
    <property type="component" value="Unassembled WGS sequence"/>
</dbReference>
<evidence type="ECO:0000313" key="1">
    <source>
        <dbReference type="EMBL" id="CAF0850956.1"/>
    </source>
</evidence>
<evidence type="ECO:0000313" key="4">
    <source>
        <dbReference type="EMBL" id="CAF4092813.1"/>
    </source>
</evidence>
<dbReference type="Proteomes" id="UP000663845">
    <property type="component" value="Unassembled WGS sequence"/>
</dbReference>
<accession>A0A819LWN5</accession>
<name>A0A819LWN5_9BILA</name>
<protein>
    <submittedName>
        <fullName evidence="3">Uncharacterized protein</fullName>
    </submittedName>
</protein>
<sequence length="222" mass="26533">MDDISTVRNIDELATLKYFSFKYDYLINSYDTNILPLLRRMKYLEKLTLYLRIQNRNTFIDKIQLENEILNYISKIQVFTFYISTYNETIDLFSNVVAQQPTIYIKNQHVNSIINYISSCTAVCSIFSIPFEFHRLEDIGNLFPDIIFNHVTYLLVQDINPFNHEFFIWVARAFPFLNNLRVTNFESQSSNNILNVSNYSKKMELDHSIINEYYYIKSLVYY</sequence>
<evidence type="ECO:0000313" key="5">
    <source>
        <dbReference type="Proteomes" id="UP000663881"/>
    </source>
</evidence>
<dbReference type="EMBL" id="CAJOAY010002647">
    <property type="protein sequence ID" value="CAF3968700.1"/>
    <property type="molecule type" value="Genomic_DNA"/>
</dbReference>
<evidence type="ECO:0000313" key="3">
    <source>
        <dbReference type="EMBL" id="CAF3968700.1"/>
    </source>
</evidence>
<dbReference type="EMBL" id="CAJNOG010001287">
    <property type="protein sequence ID" value="CAF1428993.1"/>
    <property type="molecule type" value="Genomic_DNA"/>
</dbReference>
<dbReference type="AlphaFoldDB" id="A0A819LWN5"/>
<gene>
    <name evidence="2" type="ORF">JYZ213_LOCUS39454</name>
    <name evidence="3" type="ORF">OKA104_LOCUS27974</name>
    <name evidence="4" type="ORF">OXD698_LOCUS34988</name>
    <name evidence="1" type="ORF">VCS650_LOCUS6664</name>
</gene>
<dbReference type="Proteomes" id="UP000663844">
    <property type="component" value="Unassembled WGS sequence"/>
</dbReference>
<dbReference type="Proteomes" id="UP000663881">
    <property type="component" value="Unassembled WGS sequence"/>
</dbReference>
<comment type="caution">
    <text evidence="3">The sequence shown here is derived from an EMBL/GenBank/DDBJ whole genome shotgun (WGS) entry which is preliminary data.</text>
</comment>
<organism evidence="3 5">
    <name type="scientific">Adineta steineri</name>
    <dbReference type="NCBI Taxonomy" id="433720"/>
    <lineage>
        <taxon>Eukaryota</taxon>
        <taxon>Metazoa</taxon>
        <taxon>Spiralia</taxon>
        <taxon>Gnathifera</taxon>
        <taxon>Rotifera</taxon>
        <taxon>Eurotatoria</taxon>
        <taxon>Bdelloidea</taxon>
        <taxon>Adinetida</taxon>
        <taxon>Adinetidae</taxon>
        <taxon>Adineta</taxon>
    </lineage>
</organism>
<dbReference type="EMBL" id="CAJNON010000041">
    <property type="protein sequence ID" value="CAF0850956.1"/>
    <property type="molecule type" value="Genomic_DNA"/>
</dbReference>
<dbReference type="EMBL" id="CAJOAZ010005238">
    <property type="protein sequence ID" value="CAF4092813.1"/>
    <property type="molecule type" value="Genomic_DNA"/>
</dbReference>
<proteinExistence type="predicted"/>
<evidence type="ECO:0000313" key="2">
    <source>
        <dbReference type="EMBL" id="CAF1428993.1"/>
    </source>
</evidence>